<organism evidence="3 4">
    <name type="scientific">Glycomyces albidus</name>
    <dbReference type="NCBI Taxonomy" id="2656774"/>
    <lineage>
        <taxon>Bacteria</taxon>
        <taxon>Bacillati</taxon>
        <taxon>Actinomycetota</taxon>
        <taxon>Actinomycetes</taxon>
        <taxon>Glycomycetales</taxon>
        <taxon>Glycomycetaceae</taxon>
        <taxon>Glycomyces</taxon>
    </lineage>
</organism>
<feature type="region of interest" description="Disordered" evidence="1">
    <location>
        <begin position="1"/>
        <end position="23"/>
    </location>
</feature>
<proteinExistence type="predicted"/>
<comment type="caution">
    <text evidence="3">The sequence shown here is derived from an EMBL/GenBank/DDBJ whole genome shotgun (WGS) entry which is preliminary data.</text>
</comment>
<evidence type="ECO:0008006" key="5">
    <source>
        <dbReference type="Google" id="ProtNLM"/>
    </source>
</evidence>
<evidence type="ECO:0000313" key="3">
    <source>
        <dbReference type="EMBL" id="MQM28949.1"/>
    </source>
</evidence>
<gene>
    <name evidence="3" type="ORF">GFD30_25790</name>
</gene>
<evidence type="ECO:0000256" key="1">
    <source>
        <dbReference type="SAM" id="MobiDB-lite"/>
    </source>
</evidence>
<protein>
    <recommendedName>
        <fullName evidence="5">DUF3558 domain-containing protein</fullName>
    </recommendedName>
</protein>
<keyword evidence="4" id="KW-1185">Reference proteome</keyword>
<evidence type="ECO:0000313" key="4">
    <source>
        <dbReference type="Proteomes" id="UP000477750"/>
    </source>
</evidence>
<keyword evidence="2" id="KW-0472">Membrane</keyword>
<name>A0A6L5GGV8_9ACTN</name>
<sequence length="223" mass="23588">MPKEPRRRSDFQKVRSRARKSSPWPKIAAGVVAVALVGGGVWWYMNRDSGGGADDAAGAGLTYAGSEEPCSLIDAAPLESVVGGAEPTEAAEAEQKNRGYSQLCTVTYGEPDQAAALLEVDGTVFDSDAKASVNFEMGAGELSEMAELWTPIEPAPSVGDQAAAVARIVSDGTSNYQLHIQDDNVYLVVRLSVAKEAGIDEATFTDLTTQLAEAYLANWRDAS</sequence>
<feature type="transmembrane region" description="Helical" evidence="2">
    <location>
        <begin position="27"/>
        <end position="45"/>
    </location>
</feature>
<keyword evidence="2" id="KW-1133">Transmembrane helix</keyword>
<evidence type="ECO:0000256" key="2">
    <source>
        <dbReference type="SAM" id="Phobius"/>
    </source>
</evidence>
<feature type="compositionally biased region" description="Basic and acidic residues" evidence="1">
    <location>
        <begin position="1"/>
        <end position="13"/>
    </location>
</feature>
<accession>A0A6L5GGV8</accession>
<dbReference type="EMBL" id="WIAO01000071">
    <property type="protein sequence ID" value="MQM28949.1"/>
    <property type="molecule type" value="Genomic_DNA"/>
</dbReference>
<dbReference type="Proteomes" id="UP000477750">
    <property type="component" value="Unassembled WGS sequence"/>
</dbReference>
<keyword evidence="2" id="KW-0812">Transmembrane</keyword>
<dbReference type="AlphaFoldDB" id="A0A6L5GGV8"/>
<reference evidence="3 4" key="1">
    <citation type="submission" date="2019-10" db="EMBL/GenBank/DDBJ databases">
        <title>Glycomyces albidus sp. nov., a novel actinomycete isolated from rhizosphere soil of wheat (Triticum aestivum L.).</title>
        <authorList>
            <person name="Qian L."/>
        </authorList>
    </citation>
    <scope>NUCLEOTIDE SEQUENCE [LARGE SCALE GENOMIC DNA]</scope>
    <source>
        <strain evidence="3 4">NEAU-7082</strain>
    </source>
</reference>